<comment type="subcellular location">
    <subcellularLocation>
        <location evidence="1">Membrane</location>
        <topology evidence="1">Multi-pass membrane protein</topology>
    </subcellularLocation>
</comment>
<dbReference type="Pfam" id="PF01578">
    <property type="entry name" value="Cytochrom_C_asm"/>
    <property type="match status" value="1"/>
</dbReference>
<evidence type="ECO:0000259" key="8">
    <source>
        <dbReference type="Pfam" id="PF05140"/>
    </source>
</evidence>
<sequence length="1000" mass="113257">MFIGGAITRYSSFEGQMPIKEGQTTNEIISDLTYFNLSVTDGDKTLNYNKHPYTMSYFNSKDTKWPLKRTYKQNFLFKDKVITLKSLDYIPSAKDSVEATELGKKMLNIVSVGQTGRVNNYISDGGTKSINGMIFSFNNPIKGSIQLTERNNNLYIDLPVEGQYMSMLGQQKGVVTDSLLLARQSGTIKANESTMLNHRALYSVNGVNFIIPNSIFKGKRVYYKGDKTEPMDKNLLDVVQIELESGNTKDTLFIKGGKGVTGYSETTQINGLNVSIGFGSKILYTDFSIRCDDFILDRYPGSNNPSSYESKITIIDSDKENQHHIYMNNVVDYKGYRFFQASYFPDESGTILSVNADRWGTNVTYFGYFLLFTGMFFTLFWKKTHFWKLNHSLKKMRTKSYILLFMLFFGLGATGHAQNDIFQPEDSLALQHQKIGPNTQFAKPNELGSKRIINLDHAKKFGQLLVQDFQGRVKPMDTYTLELLRKIHKKDVYKKGDINITPIQWFISMQIDPGYWANEPLIKVSKKGGDQLMKETGANADGYTSYTNLVDLNSGIFKLEIQNKNSFSKRKAEQSNYDKAVIEVTERFNIFSNIAFGYYTNMIPVKNDPSQTWVSWIYSTEESPVEIDETAYRFLTPYFNGVKEGLKTNNWINADKSIKEISELQKTWGKDIIPSDLKIKLEILYNHLNAFFWLMIVYSFLGMALIIIGFLGVLSSIPKYHRLIHFSTKILLGLMVLALTIQALALAVRWYLSGHAPWSNGYEAIIFISGIGVLSGLLLYKNRNAFIPAAGALVAMIMMGFAHGGSMLDPQITPLEPVLKSYWLMVHVGIITSSYGFFGLSAVLSVISLILFSIKPSKKTSHSIKELTIVNEMSLTIGVFALTIGTFLGGMWANESWGRYWSWDPKETWAFISVILYAVVLHLRLVPKLKSKLVFNIASLWAIWSIIFTYFGVNYYLTGLHSYAAGEPIPIPIWIYVTVVAMLIVSVVAYFRGKKIGIRL</sequence>
<keyword evidence="3" id="KW-0201">Cytochrome c-type biogenesis</keyword>
<name>A0ABP7H3E5_9FLAO</name>
<evidence type="ECO:0000256" key="4">
    <source>
        <dbReference type="ARBA" id="ARBA00022989"/>
    </source>
</evidence>
<feature type="transmembrane region" description="Helical" evidence="6">
    <location>
        <begin position="933"/>
        <end position="953"/>
    </location>
</feature>
<feature type="domain" description="Cytochrome c assembly protein" evidence="7">
    <location>
        <begin position="758"/>
        <end position="961"/>
    </location>
</feature>
<evidence type="ECO:0000313" key="10">
    <source>
        <dbReference type="Proteomes" id="UP001501456"/>
    </source>
</evidence>
<evidence type="ECO:0000256" key="6">
    <source>
        <dbReference type="SAM" id="Phobius"/>
    </source>
</evidence>
<reference evidence="10" key="1">
    <citation type="journal article" date="2019" name="Int. J. Syst. Evol. Microbiol.">
        <title>The Global Catalogue of Microorganisms (GCM) 10K type strain sequencing project: providing services to taxonomists for standard genome sequencing and annotation.</title>
        <authorList>
            <consortium name="The Broad Institute Genomics Platform"/>
            <consortium name="The Broad Institute Genome Sequencing Center for Infectious Disease"/>
            <person name="Wu L."/>
            <person name="Ma J."/>
        </authorList>
    </citation>
    <scope>NUCLEOTIDE SEQUENCE [LARGE SCALE GENOMIC DNA]</scope>
    <source>
        <strain evidence="10">JCM 17525</strain>
    </source>
</reference>
<feature type="transmembrane region" description="Helical" evidence="6">
    <location>
        <begin position="785"/>
        <end position="802"/>
    </location>
</feature>
<dbReference type="Proteomes" id="UP001501456">
    <property type="component" value="Unassembled WGS sequence"/>
</dbReference>
<evidence type="ECO:0000256" key="1">
    <source>
        <dbReference type="ARBA" id="ARBA00004141"/>
    </source>
</evidence>
<feature type="transmembrane region" description="Helical" evidence="6">
    <location>
        <begin position="363"/>
        <end position="381"/>
    </location>
</feature>
<feature type="transmembrane region" description="Helical" evidence="6">
    <location>
        <begin position="908"/>
        <end position="926"/>
    </location>
</feature>
<evidence type="ECO:0000256" key="5">
    <source>
        <dbReference type="ARBA" id="ARBA00023136"/>
    </source>
</evidence>
<keyword evidence="4 6" id="KW-1133">Transmembrane helix</keyword>
<dbReference type="InterPro" id="IPR007816">
    <property type="entry name" value="ResB-like_domain"/>
</dbReference>
<dbReference type="EMBL" id="BAABBI010000001">
    <property type="protein sequence ID" value="GAA3783179.1"/>
    <property type="molecule type" value="Genomic_DNA"/>
</dbReference>
<dbReference type="InterPro" id="IPR045062">
    <property type="entry name" value="Cyt_c_biogenesis_CcsA/CcmC"/>
</dbReference>
<feature type="transmembrane region" description="Helical" evidence="6">
    <location>
        <begin position="401"/>
        <end position="417"/>
    </location>
</feature>
<evidence type="ECO:0000259" key="7">
    <source>
        <dbReference type="Pfam" id="PF01578"/>
    </source>
</evidence>
<evidence type="ECO:0000256" key="2">
    <source>
        <dbReference type="ARBA" id="ARBA00022692"/>
    </source>
</evidence>
<keyword evidence="2 6" id="KW-0812">Transmembrane</keyword>
<dbReference type="InterPro" id="IPR002541">
    <property type="entry name" value="Cyt_c_assembly"/>
</dbReference>
<feature type="domain" description="ResB-like" evidence="8">
    <location>
        <begin position="275"/>
        <end position="343"/>
    </location>
</feature>
<dbReference type="PANTHER" id="PTHR30071">
    <property type="entry name" value="HEME EXPORTER PROTEIN C"/>
    <property type="match status" value="1"/>
</dbReference>
<evidence type="ECO:0000256" key="3">
    <source>
        <dbReference type="ARBA" id="ARBA00022748"/>
    </source>
</evidence>
<feature type="transmembrane region" description="Helical" evidence="6">
    <location>
        <begin position="764"/>
        <end position="780"/>
    </location>
</feature>
<protein>
    <submittedName>
        <fullName evidence="9">Cytochrome c biogenesis protein CcsA</fullName>
    </submittedName>
</protein>
<feature type="transmembrane region" description="Helical" evidence="6">
    <location>
        <begin position="690"/>
        <end position="718"/>
    </location>
</feature>
<comment type="caution">
    <text evidence="9">The sequence shown here is derived from an EMBL/GenBank/DDBJ whole genome shotgun (WGS) entry which is preliminary data.</text>
</comment>
<feature type="transmembrane region" description="Helical" evidence="6">
    <location>
        <begin position="822"/>
        <end position="852"/>
    </location>
</feature>
<feature type="transmembrane region" description="Helical" evidence="6">
    <location>
        <begin position="973"/>
        <end position="991"/>
    </location>
</feature>
<feature type="transmembrane region" description="Helical" evidence="6">
    <location>
        <begin position="873"/>
        <end position="893"/>
    </location>
</feature>
<keyword evidence="10" id="KW-1185">Reference proteome</keyword>
<accession>A0ABP7H3E5</accession>
<feature type="transmembrane region" description="Helical" evidence="6">
    <location>
        <begin position="730"/>
        <end position="752"/>
    </location>
</feature>
<evidence type="ECO:0000313" key="9">
    <source>
        <dbReference type="EMBL" id="GAA3783179.1"/>
    </source>
</evidence>
<proteinExistence type="predicted"/>
<organism evidence="9 10">
    <name type="scientific">Corallibacter vietnamensis</name>
    <dbReference type="NCBI Taxonomy" id="904130"/>
    <lineage>
        <taxon>Bacteria</taxon>
        <taxon>Pseudomonadati</taxon>
        <taxon>Bacteroidota</taxon>
        <taxon>Flavobacteriia</taxon>
        <taxon>Flavobacteriales</taxon>
        <taxon>Flavobacteriaceae</taxon>
        <taxon>Corallibacter</taxon>
    </lineage>
</organism>
<dbReference type="Pfam" id="PF05140">
    <property type="entry name" value="ResB"/>
    <property type="match status" value="1"/>
</dbReference>
<keyword evidence="5 6" id="KW-0472">Membrane</keyword>
<gene>
    <name evidence="9" type="primary">ccsA_1</name>
    <name evidence="9" type="ORF">GCM10022271_14380</name>
</gene>
<dbReference type="PANTHER" id="PTHR30071:SF1">
    <property type="entry name" value="CYTOCHROME B_B6 PROTEIN-RELATED"/>
    <property type="match status" value="1"/>
</dbReference>